<keyword evidence="4" id="KW-1185">Reference proteome</keyword>
<sequence>MRMSPQTADAVTDEHVRTARIGEIDAIRGVSLFGITIVNTIGVTNMPVPTGEHQRGVGYWIYELLLHQRFFPIFSLLFGLSFGIILRNARKKKRHPRVMLLFRLLFLLPFGLAHQVLQPNEILRMYSVIGIFVMLPLSFLPAGGVLALGIAGTAAAVALKGGALLIPGLLLIGLAMESKIDWLLKLPTKCIFLGLGVFGTTAGALDAWQWSSGASEYSVLAAAAGVATAASYMIAMVLVMRTRVRPVAFKIALVGRMGLTNYLGASVLIVVINRYVQLEAVPAYNKAFAVGCCVFLIEATFSWIWLHYAQYGPLEWIWRALTWESSSLINVSRSKV</sequence>
<feature type="transmembrane region" description="Helical" evidence="1">
    <location>
        <begin position="69"/>
        <end position="86"/>
    </location>
</feature>
<keyword evidence="1" id="KW-0812">Transmembrane</keyword>
<gene>
    <name evidence="3" type="ORF">F8568_046190</name>
</gene>
<organism evidence="3 4">
    <name type="scientific">Actinomadura physcomitrii</name>
    <dbReference type="NCBI Taxonomy" id="2650748"/>
    <lineage>
        <taxon>Bacteria</taxon>
        <taxon>Bacillati</taxon>
        <taxon>Actinomycetota</taxon>
        <taxon>Actinomycetes</taxon>
        <taxon>Streptosporangiales</taxon>
        <taxon>Thermomonosporaceae</taxon>
        <taxon>Actinomadura</taxon>
    </lineage>
</organism>
<reference evidence="3" key="1">
    <citation type="submission" date="2019-12" db="EMBL/GenBank/DDBJ databases">
        <title>Actinomadura physcomitrii sp. nov., a novel actinomycete isolated from moss [Physcomitrium sphaericum (Ludw) Fuernr].</title>
        <authorList>
            <person name="Zhuang X."/>
        </authorList>
    </citation>
    <scope>NUCLEOTIDE SEQUENCE [LARGE SCALE GENOMIC DNA]</scope>
    <source>
        <strain evidence="3">LD22</strain>
    </source>
</reference>
<evidence type="ECO:0000256" key="1">
    <source>
        <dbReference type="SAM" id="Phobius"/>
    </source>
</evidence>
<feature type="domain" description="DUF418" evidence="2">
    <location>
        <begin position="190"/>
        <end position="323"/>
    </location>
</feature>
<dbReference type="PANTHER" id="PTHR30590:SF3">
    <property type="entry name" value="HYPOTHETICAL MEMBRANE SPANNING PROTEIN"/>
    <property type="match status" value="1"/>
</dbReference>
<dbReference type="PANTHER" id="PTHR30590">
    <property type="entry name" value="INNER MEMBRANE PROTEIN"/>
    <property type="match status" value="1"/>
</dbReference>
<feature type="transmembrane region" description="Helical" evidence="1">
    <location>
        <begin position="123"/>
        <end position="150"/>
    </location>
</feature>
<evidence type="ECO:0000313" key="4">
    <source>
        <dbReference type="Proteomes" id="UP000462055"/>
    </source>
</evidence>
<evidence type="ECO:0000259" key="2">
    <source>
        <dbReference type="Pfam" id="PF04235"/>
    </source>
</evidence>
<keyword evidence="1" id="KW-1133">Transmembrane helix</keyword>
<evidence type="ECO:0000313" key="3">
    <source>
        <dbReference type="EMBL" id="MWA07585.1"/>
    </source>
</evidence>
<name>A0A6I4MS08_9ACTN</name>
<dbReference type="InterPro" id="IPR052529">
    <property type="entry name" value="Bact_Transport_Assoc"/>
</dbReference>
<dbReference type="Proteomes" id="UP000462055">
    <property type="component" value="Unassembled WGS sequence"/>
</dbReference>
<feature type="transmembrane region" description="Helical" evidence="1">
    <location>
        <begin position="288"/>
        <end position="306"/>
    </location>
</feature>
<dbReference type="Pfam" id="PF04235">
    <property type="entry name" value="DUF418"/>
    <property type="match status" value="1"/>
</dbReference>
<comment type="caution">
    <text evidence="3">The sequence shown here is derived from an EMBL/GenBank/DDBJ whole genome shotgun (WGS) entry which is preliminary data.</text>
</comment>
<proteinExistence type="predicted"/>
<feature type="transmembrane region" description="Helical" evidence="1">
    <location>
        <begin position="98"/>
        <end position="117"/>
    </location>
</feature>
<feature type="transmembrane region" description="Helical" evidence="1">
    <location>
        <begin position="217"/>
        <end position="239"/>
    </location>
</feature>
<dbReference type="AlphaFoldDB" id="A0A6I4MS08"/>
<keyword evidence="1" id="KW-0472">Membrane</keyword>
<protein>
    <submittedName>
        <fullName evidence="3">DUF418 domain-containing protein</fullName>
    </submittedName>
</protein>
<dbReference type="InterPro" id="IPR007349">
    <property type="entry name" value="DUF418"/>
</dbReference>
<dbReference type="EMBL" id="WBMS02000084">
    <property type="protein sequence ID" value="MWA07585.1"/>
    <property type="molecule type" value="Genomic_DNA"/>
</dbReference>
<feature type="transmembrane region" description="Helical" evidence="1">
    <location>
        <begin position="259"/>
        <end position="276"/>
    </location>
</feature>
<feature type="transmembrane region" description="Helical" evidence="1">
    <location>
        <begin position="157"/>
        <end position="176"/>
    </location>
</feature>
<accession>A0A6I4MS08</accession>